<evidence type="ECO:0000256" key="2">
    <source>
        <dbReference type="ARBA" id="ARBA00023157"/>
    </source>
</evidence>
<gene>
    <name evidence="4" type="ORF">D4L85_00730</name>
</gene>
<dbReference type="InterPro" id="IPR006558">
    <property type="entry name" value="LamG-like"/>
</dbReference>
<keyword evidence="1" id="KW-0732">Signal</keyword>
<sequence>MSMVLPFAKFKIVSRKTQMLSRSLRASGKAFGCLLTVILSLSTFLSAYSQTSGGTTAVTNPCQGEPVTYNTGIDTQNCFIQALDKPNEATSISINGANVTITWSAPGSYSFRPIVRCGSTVTPGSYINVTVKASPAAVITPTGAAEICSNGTLFLLATPSSGYTYQWYKDVTTPVGSNSPNYATSNSPGTHNYTVKLTGSNSCYTISSPKTVTQNAAPTSAVLSAYQGFQKICSGQSAYVSSNISGGTPPYSFTLSNGTVVNNYFSPQPIMVNPNTTTTYTFASGVTDAKGCTVSGTGSGIVYVQQTLTASFENNPSTSSCVGQTQTFTTQGGMVSYSWSIPPGATVGGGGSLDNSMTVTWTTPGTKTIRVSYIDGDEFGCQSTEASLTVTVGQGFVPTISTTATDVCVGTTNNVYTTESGQGNYQWSVSAGGTITAGAGTSSITVTWNTPGAQTVTASYGASTSCTVPATKQVTVSAPPAPVTDVLGLKVNFVGEPSHLQAVGAADATSFVWDDGNSGVNFTNQGTGIPGRDVWAEGSSDNCKTLTVQPMNHGCAGTTYNFPFRVLPKSSTPDVLPPLKQDALSCTSANGACVDCEKFLFLPKHSNHYVGCIDDYGLVTLKLKADFGELYNLGERPFTVSFKATVTAYYDLPGINQTFEVNFKLTTGAPEQLYLKELAMNPQLLKFIGIKVSGFSSTDAVASSFVELVSSFEENEDAISAATATVLPTPAAIDNTKWEQTFTWTSCPDVTNYQFQLLRIYGQDEAAEIADWNKAWDKALNIYTESDETSVTVSMAEGGNDSKYYWRVRAIGNLEDGLANPENLKAIWSSETSGVQGFNYTHPEDNKNWIYSRTFTEGNHVSEQLTYANGLQQVNQQQTRLQDVNQVVASQTLQDYAGRNAVSSLPIPVAGRTKLGYISNLLSNGASSYSTGDFDFNDLTTDKVSNPSTAVDLGGYYSGTDNGQNAGVANAEGYPYTRTIFTNDGTGRVKEQSGVGQKHSLAGGKTAKTVYSNPAAGELIQLFGKEAPNVNSVQKITTYDANGTGSVAYKTKDGKVIATALVVTTDITTTHLTALASRATAAKTIVDEVKLNTRENAYTAVSRKPLVFSANTSVTVDYEITPAQLLELCPPSVNSTGLVSYYPFDGDATDAGTKGYNGTSTGASVVPDAFGGQALALDGGTGYIDMGDNADFDFGADDFTVSYWVRKNVNTPGNLENTPGVNKWANTASKGTNEWALNLSTGPNSNRAIFQIESGQTMYNVASINNLTLGAWAHLVGVRRAGKIYLFVNGVLQGSTTVNSVPVNNVGRPLWVGKIGAGLNTAGYFDELAIYRRGLSDDEVKQLYQRSGPLCKTCDYKVEFFLHKDGDPLYVNAGLPPAQLIQAGECADQTSLKWDPPVFTLADLEAGVLYQLEKRITINNLDPNTTNPSKTYLQEHEDQLRTYYEGQAYATGSVLKTVQDMLAPPSPSDPNWKPNLQALKIYLDGKVTDKTITFDPDNQQYVIPVSTGTNGCRDYVFIQAITLCATNMGDACAFGTGYENDYERYFKDEILKRDPQFVLTTTQGGVVYLNYAYFTNRLDNTKLYFAQGQLNTMIANLIADNSGRVTCNTAWDVFQSETEMFLAKGAIDYTKESPDNLEILGPNMLPTNTDNNLYDNFVKALDGRIKEAMNTGQTVNENDPVPDVCNGDGSNGYFVKKSDWYGWIQGASVQPDLLHAYRLVFMDDRVNGLADALRYCAGVSNTTPVTASMLMGLTFCKKYQLSQLTQFGDQGVNDEQTKAAALTKAIDLMRKQCGKACEARSEEFRQALINDIMNKNNAAKIEHYSTRKDMWGNRWIGLYDGTANTTGFDYSECEIDAMVEALIENCKGYCNTPLTPWLDAATGVTVYGTQGERDKLKKAMLYDFEVSISSPGQSCQAGWDEIKPSMSSETVNCLIPAAAADAYLESFIDKAGNVYVMGRYRLWVDLNDGTRLSNADQTIPDFFLAKFSQEGVLQWYRKFKYEEIRSTLTGSLPVYTATENSGSSDPAFTIVNPISSLQSDYDLVLDGKKITGINLGEAVYHLFRFDANGNLLWDEVAANVNVKNLFYPEVKNIEYDNSFLHLRYPANSTDLGFSVLKRSGSNGNIIGTGSTLTTTYSQTGGIPTFRFENLSRDLNGNLFQAGEVSPKAINFIFDGVSRFQTSASLYSLVLSVYNSNGIYQASNVLTFSIGGGVSGLPKIDVQFIHYASQNKVIIKNGTGASSLTILGNSISGGQILTADIDNSGQLSNVQKVLAADAYYYIRSIDLSHDAKVHVTSSTTSTVTVVNSADGNSPATYELNDFYDLYRASETVFYAIAGKSGCIYNLEKFSTSGACSKDLCFHFTSAPGSVTIPDGLEDVVNKPQKQTCEAATANTITASINQQVEQAINLRIESFREVYKTCAEPSRINDKMVLSYNTGLHHFTLYYYDRAGNLMRTVPPKGVVLLPVNTTAAIASSSNLYPAHTLVTEYQYNSLGQLVRQHTPDANPAATVRPVSTSTESVFNASDYFATSIYNDKGKIRFSRNAKQKQASENKYAYTKYDELGRIIEVGEVDNYNEAMLYSMRNQNSSFPSTGRFVTKTFYTQEYDPATFATGHALPTGYEQNNLRNRVSYTLTDEDGDLTMDDDQVITIYSYDPHGNINWILQQIPGMQISDPNHLATGIGIRYQYDLISGKVTQVSYNPGQADAFYHKYEYDENNRITTVFTSRDSYLWEKEAEYSYYLHGQMKRTVIGEDQVQGMDYTHTIHGWLKALNNPQLDKTSDPMKDGDTGSLTARDAFGMALTYYSGDYRHSGSTLDASSPDVLSANGLDLYNGNIAAWASRNYYSGSINSPYANASVNYKDNVTGYQFQYDELNRLLQSNFNYLSGTWTSAGTAYKSTNAYDANGNITSVVTYDGSALVDNVPTTAPMVYYAKTNQLSHVPDLVTTPGFGQDVEPQAAGNYLYDQVGNLTRDQKQGNSIKWSPYGKVLRVNNDGGTYTQFHYDALGNRVSKRRTNTAGLSTTTYYVRDAAGNIMGVYERTEGGTTTELTLLELPIYGSNRLGQYNKPITVPTQPIEGLQSGEVRIDADANKNTYEGISYLINSTVTLTLGPGFTNVGSDGNATPLTVRIGESGGVPLPGTGMYTRELSSRLYELKDHLGNIRAVITDTKLSVVSSGTPVAFEPKVTNVSNYYPFGMDQPGRTWSADLKYRYAFNGKEKDGNGEWGSANYDYGFRIYNPSIGRFLNIDPLADDYPMLTPYQFASNTPIQAIDLDGLEGQYYVIDLNSKEPKLKFNKTVDYWLIPNSIETDYVTVEAPGPNGSYISYTFTAAAGDCPGCGTGNYIEDFKKFKEDPIQAIASGEYRTDQEILGNMVKEAALALLFKRAIKLPKTSTTNTLGITRKLTAKQNGKVFAFTIKDGKIKFADKNNGKGLYDFVITEKGEFKIGRGHYTLSGEAASVKGAGQIHIDSDGKIDYIDDYSGHYQPNKQELIQQAEALKAAGLTAEKLDVVTTHSP</sequence>
<dbReference type="Gene3D" id="2.180.10.10">
    <property type="entry name" value="RHS repeat-associated core"/>
    <property type="match status" value="1"/>
</dbReference>
<dbReference type="PANTHER" id="PTHR32305">
    <property type="match status" value="1"/>
</dbReference>
<evidence type="ECO:0000256" key="1">
    <source>
        <dbReference type="ARBA" id="ARBA00022729"/>
    </source>
</evidence>
<protein>
    <recommendedName>
        <fullName evidence="3">LamG-like jellyroll fold domain-containing protein</fullName>
    </recommendedName>
</protein>
<accession>A0A385SH14</accession>
<dbReference type="PANTHER" id="PTHR32305:SF15">
    <property type="entry name" value="PROTEIN RHSA-RELATED"/>
    <property type="match status" value="1"/>
</dbReference>
<dbReference type="Pfam" id="PF13385">
    <property type="entry name" value="Laminin_G_3"/>
    <property type="match status" value="1"/>
</dbReference>
<dbReference type="Proteomes" id="UP000266183">
    <property type="component" value="Chromosome"/>
</dbReference>
<name>A0A385SH14_9BACT</name>
<dbReference type="Gene3D" id="2.60.120.200">
    <property type="match status" value="1"/>
</dbReference>
<dbReference type="InterPro" id="IPR050708">
    <property type="entry name" value="T6SS_VgrG/RHS"/>
</dbReference>
<keyword evidence="5" id="KW-1185">Reference proteome</keyword>
<evidence type="ECO:0000259" key="3">
    <source>
        <dbReference type="SMART" id="SM00560"/>
    </source>
</evidence>
<dbReference type="InterPro" id="IPR013320">
    <property type="entry name" value="ConA-like_dom_sf"/>
</dbReference>
<dbReference type="InterPro" id="IPR006530">
    <property type="entry name" value="YD"/>
</dbReference>
<feature type="domain" description="LamG-like jellyroll fold" evidence="3">
    <location>
        <begin position="1197"/>
        <end position="1338"/>
    </location>
</feature>
<dbReference type="NCBIfam" id="TIGR01643">
    <property type="entry name" value="YD_repeat_2x"/>
    <property type="match status" value="1"/>
</dbReference>
<proteinExistence type="predicted"/>
<organism evidence="4 5">
    <name type="scientific">Chryseolinea soli</name>
    <dbReference type="NCBI Taxonomy" id="2321403"/>
    <lineage>
        <taxon>Bacteria</taxon>
        <taxon>Pseudomonadati</taxon>
        <taxon>Bacteroidota</taxon>
        <taxon>Cytophagia</taxon>
        <taxon>Cytophagales</taxon>
        <taxon>Fulvivirgaceae</taxon>
        <taxon>Chryseolinea</taxon>
    </lineage>
</organism>
<dbReference type="KEGG" id="chk:D4L85_00730"/>
<dbReference type="GO" id="GO:0005975">
    <property type="term" value="P:carbohydrate metabolic process"/>
    <property type="evidence" value="ECO:0007669"/>
    <property type="project" value="UniProtKB-ARBA"/>
</dbReference>
<dbReference type="EMBL" id="CP032382">
    <property type="protein sequence ID" value="AYB29195.1"/>
    <property type="molecule type" value="Genomic_DNA"/>
</dbReference>
<dbReference type="NCBIfam" id="TIGR03696">
    <property type="entry name" value="Rhs_assc_core"/>
    <property type="match status" value="1"/>
</dbReference>
<dbReference type="SUPFAM" id="SSF49899">
    <property type="entry name" value="Concanavalin A-like lectins/glucanases"/>
    <property type="match status" value="1"/>
</dbReference>
<dbReference type="InterPro" id="IPR045829">
    <property type="entry name" value="PKD_6"/>
</dbReference>
<evidence type="ECO:0000313" key="4">
    <source>
        <dbReference type="EMBL" id="AYB29195.1"/>
    </source>
</evidence>
<reference evidence="5" key="1">
    <citation type="submission" date="2018-09" db="EMBL/GenBank/DDBJ databases">
        <title>Chryseolinea sp. KIS68-18 isolated from soil.</title>
        <authorList>
            <person name="Weon H.-Y."/>
            <person name="Kwon S.-W."/>
            <person name="Lee S.A."/>
        </authorList>
    </citation>
    <scope>NUCLEOTIDE SEQUENCE [LARGE SCALE GENOMIC DNA]</scope>
    <source>
        <strain evidence="5">KIS68-18</strain>
    </source>
</reference>
<evidence type="ECO:0000313" key="5">
    <source>
        <dbReference type="Proteomes" id="UP000266183"/>
    </source>
</evidence>
<dbReference type="Pfam" id="PF19408">
    <property type="entry name" value="PKD_6"/>
    <property type="match status" value="1"/>
</dbReference>
<dbReference type="SMART" id="SM00560">
    <property type="entry name" value="LamGL"/>
    <property type="match status" value="1"/>
</dbReference>
<dbReference type="InterPro" id="IPR022385">
    <property type="entry name" value="Rhs_assc_core"/>
</dbReference>
<dbReference type="GO" id="GO:0004553">
    <property type="term" value="F:hydrolase activity, hydrolyzing O-glycosyl compounds"/>
    <property type="evidence" value="ECO:0007669"/>
    <property type="project" value="UniProtKB-ARBA"/>
</dbReference>
<keyword evidence="2" id="KW-1015">Disulfide bond</keyword>